<evidence type="ECO:0000256" key="7">
    <source>
        <dbReference type="ARBA" id="ARBA00023136"/>
    </source>
</evidence>
<dbReference type="PANTHER" id="PTHR21137">
    <property type="entry name" value="ODORANT RECEPTOR"/>
    <property type="match status" value="1"/>
</dbReference>
<evidence type="ECO:0000256" key="1">
    <source>
        <dbReference type="ARBA" id="ARBA00004651"/>
    </source>
</evidence>
<keyword evidence="2" id="KW-1003">Cell membrane</keyword>
<keyword evidence="3" id="KW-0716">Sensory transduction</keyword>
<evidence type="ECO:0000256" key="4">
    <source>
        <dbReference type="ARBA" id="ARBA00022692"/>
    </source>
</evidence>
<keyword evidence="9" id="KW-0807">Transducer</keyword>
<evidence type="ECO:0000256" key="6">
    <source>
        <dbReference type="ARBA" id="ARBA00022989"/>
    </source>
</evidence>
<evidence type="ECO:0000256" key="8">
    <source>
        <dbReference type="ARBA" id="ARBA00023170"/>
    </source>
</evidence>
<evidence type="ECO:0000256" key="5">
    <source>
        <dbReference type="ARBA" id="ARBA00022725"/>
    </source>
</evidence>
<keyword evidence="12" id="KW-1185">Reference proteome</keyword>
<feature type="transmembrane region" description="Helical" evidence="10">
    <location>
        <begin position="170"/>
        <end position="189"/>
    </location>
</feature>
<reference evidence="11 12" key="1">
    <citation type="submission" date="2022-12" db="EMBL/GenBank/DDBJ databases">
        <title>Chromosome-level genome assembly of true bugs.</title>
        <authorList>
            <person name="Ma L."/>
            <person name="Li H."/>
        </authorList>
    </citation>
    <scope>NUCLEOTIDE SEQUENCE [LARGE SCALE GENOMIC DNA]</scope>
    <source>
        <strain evidence="11">Lab_2022b</strain>
    </source>
</reference>
<dbReference type="PANTHER" id="PTHR21137:SF35">
    <property type="entry name" value="ODORANT RECEPTOR 19A-RELATED"/>
    <property type="match status" value="1"/>
</dbReference>
<evidence type="ECO:0000256" key="10">
    <source>
        <dbReference type="SAM" id="Phobius"/>
    </source>
</evidence>
<keyword evidence="8" id="KW-0675">Receptor</keyword>
<dbReference type="GO" id="GO:0005886">
    <property type="term" value="C:plasma membrane"/>
    <property type="evidence" value="ECO:0007669"/>
    <property type="project" value="UniProtKB-SubCell"/>
</dbReference>
<gene>
    <name evidence="11" type="ORF">O3M35_009789</name>
</gene>
<comment type="caution">
    <text evidence="11">The sequence shown here is derived from an EMBL/GenBank/DDBJ whole genome shotgun (WGS) entry which is preliminary data.</text>
</comment>
<evidence type="ECO:0000256" key="9">
    <source>
        <dbReference type="ARBA" id="ARBA00023224"/>
    </source>
</evidence>
<evidence type="ECO:0000313" key="11">
    <source>
        <dbReference type="EMBL" id="KAK9505806.1"/>
    </source>
</evidence>
<proteinExistence type="predicted"/>
<dbReference type="InterPro" id="IPR004117">
    <property type="entry name" value="7tm6_olfct_rcpt"/>
</dbReference>
<dbReference type="GO" id="GO:0007165">
    <property type="term" value="P:signal transduction"/>
    <property type="evidence" value="ECO:0007669"/>
    <property type="project" value="UniProtKB-KW"/>
</dbReference>
<evidence type="ECO:0000256" key="2">
    <source>
        <dbReference type="ARBA" id="ARBA00022475"/>
    </source>
</evidence>
<sequence>MSYEILLILSLIGYYISFTSLQFTFVYQTSAFLQVLQHQLETYGPKRKSIYKQHAIVIQLIQKYNELFSGQMCLEIMVSSLQPCGHGIALIKVSNNQTNSNTFYFNSSMNVFCKNFCDIKFRDKILIQVEKLHKSTYENLWYEEKPEIRRDLLIMMSITGNPPTLNYKRWIYFNYIAFATVMQGVYSYMSMLANF</sequence>
<organism evidence="11 12">
    <name type="scientific">Rhynocoris fuscipes</name>
    <dbReference type="NCBI Taxonomy" id="488301"/>
    <lineage>
        <taxon>Eukaryota</taxon>
        <taxon>Metazoa</taxon>
        <taxon>Ecdysozoa</taxon>
        <taxon>Arthropoda</taxon>
        <taxon>Hexapoda</taxon>
        <taxon>Insecta</taxon>
        <taxon>Pterygota</taxon>
        <taxon>Neoptera</taxon>
        <taxon>Paraneoptera</taxon>
        <taxon>Hemiptera</taxon>
        <taxon>Heteroptera</taxon>
        <taxon>Panheteroptera</taxon>
        <taxon>Cimicomorpha</taxon>
        <taxon>Reduviidae</taxon>
        <taxon>Harpactorinae</taxon>
        <taxon>Harpactorini</taxon>
        <taxon>Rhynocoris</taxon>
    </lineage>
</organism>
<dbReference type="GO" id="GO:0004984">
    <property type="term" value="F:olfactory receptor activity"/>
    <property type="evidence" value="ECO:0007669"/>
    <property type="project" value="InterPro"/>
</dbReference>
<protein>
    <submittedName>
        <fullName evidence="11">Uncharacterized protein</fullName>
    </submittedName>
</protein>
<keyword evidence="5" id="KW-0552">Olfaction</keyword>
<evidence type="ECO:0000313" key="12">
    <source>
        <dbReference type="Proteomes" id="UP001461498"/>
    </source>
</evidence>
<keyword evidence="7 10" id="KW-0472">Membrane</keyword>
<dbReference type="Pfam" id="PF02949">
    <property type="entry name" value="7tm_6"/>
    <property type="match status" value="1"/>
</dbReference>
<dbReference type="Proteomes" id="UP001461498">
    <property type="component" value="Unassembled WGS sequence"/>
</dbReference>
<feature type="transmembrane region" description="Helical" evidence="10">
    <location>
        <begin position="6"/>
        <end position="27"/>
    </location>
</feature>
<evidence type="ECO:0000256" key="3">
    <source>
        <dbReference type="ARBA" id="ARBA00022606"/>
    </source>
</evidence>
<accession>A0AAW1D4A2</accession>
<comment type="subcellular location">
    <subcellularLocation>
        <location evidence="1">Cell membrane</location>
        <topology evidence="1">Multi-pass membrane protein</topology>
    </subcellularLocation>
</comment>
<keyword evidence="6 10" id="KW-1133">Transmembrane helix</keyword>
<dbReference type="GO" id="GO:0005549">
    <property type="term" value="F:odorant binding"/>
    <property type="evidence" value="ECO:0007669"/>
    <property type="project" value="InterPro"/>
</dbReference>
<dbReference type="EMBL" id="JAPXFL010000006">
    <property type="protein sequence ID" value="KAK9505806.1"/>
    <property type="molecule type" value="Genomic_DNA"/>
</dbReference>
<dbReference type="AlphaFoldDB" id="A0AAW1D4A2"/>
<keyword evidence="4 10" id="KW-0812">Transmembrane</keyword>
<name>A0AAW1D4A2_9HEMI</name>